<dbReference type="EMBL" id="CP025198">
    <property type="protein sequence ID" value="AXE39575.1"/>
    <property type="molecule type" value="Genomic_DNA"/>
</dbReference>
<accession>A0A344UWC7</accession>
<dbReference type="Proteomes" id="UP000251995">
    <property type="component" value="Chromosome"/>
</dbReference>
<evidence type="ECO:0000256" key="1">
    <source>
        <dbReference type="ARBA" id="ARBA00004953"/>
    </source>
</evidence>
<dbReference type="PANTHER" id="PTHR36925:SF1">
    <property type="entry name" value="COBALT-PRECORRIN-6A REDUCTASE"/>
    <property type="match status" value="1"/>
</dbReference>
<keyword evidence="5" id="KW-1185">Reference proteome</keyword>
<dbReference type="RefSeq" id="WP_114045432.1">
    <property type="nucleotide sequence ID" value="NZ_CP025198.1"/>
</dbReference>
<evidence type="ECO:0000256" key="3">
    <source>
        <dbReference type="ARBA" id="ARBA00023002"/>
    </source>
</evidence>
<name>A0A344UWC7_9ACTN</name>
<protein>
    <submittedName>
        <fullName evidence="4">Precorrin-6A reductase</fullName>
        <ecNumber evidence="4">1.3.1.54</ecNumber>
    </submittedName>
</protein>
<organism evidence="4 5">
    <name type="scientific">Acidipropionibacterium virtanenii</name>
    <dbReference type="NCBI Taxonomy" id="2057246"/>
    <lineage>
        <taxon>Bacteria</taxon>
        <taxon>Bacillati</taxon>
        <taxon>Actinomycetota</taxon>
        <taxon>Actinomycetes</taxon>
        <taxon>Propionibacteriales</taxon>
        <taxon>Propionibacteriaceae</taxon>
        <taxon>Acidipropionibacterium</taxon>
    </lineage>
</organism>
<dbReference type="UniPathway" id="UPA00148"/>
<dbReference type="Pfam" id="PF02571">
    <property type="entry name" value="CbiJ"/>
    <property type="match status" value="1"/>
</dbReference>
<reference evidence="4 5" key="1">
    <citation type="submission" date="2017-12" db="EMBL/GenBank/DDBJ databases">
        <title>The whole genome sequence of the Acidipropionibacterium virtanenii sp. nov. type strain JS278.</title>
        <authorList>
            <person name="Laine P."/>
            <person name="Deptula P."/>
            <person name="Varmanen P."/>
            <person name="Auvinen P."/>
        </authorList>
    </citation>
    <scope>NUCLEOTIDE SEQUENCE [LARGE SCALE GENOMIC DNA]</scope>
    <source>
        <strain evidence="4 5">JS278</strain>
    </source>
</reference>
<evidence type="ECO:0000313" key="4">
    <source>
        <dbReference type="EMBL" id="AXE39575.1"/>
    </source>
</evidence>
<dbReference type="EC" id="1.3.1.54" evidence="4"/>
<dbReference type="NCBIfam" id="NF005968">
    <property type="entry name" value="PRK08057.1-2"/>
    <property type="match status" value="1"/>
</dbReference>
<dbReference type="PANTHER" id="PTHR36925">
    <property type="entry name" value="COBALT-PRECORRIN-6A REDUCTASE"/>
    <property type="match status" value="1"/>
</dbReference>
<dbReference type="PROSITE" id="PS51014">
    <property type="entry name" value="COBK_CBIJ"/>
    <property type="match status" value="1"/>
</dbReference>
<evidence type="ECO:0000313" key="5">
    <source>
        <dbReference type="Proteomes" id="UP000251995"/>
    </source>
</evidence>
<proteinExistence type="predicted"/>
<keyword evidence="2" id="KW-0169">Cobalamin biosynthesis</keyword>
<dbReference type="KEGG" id="acij:JS278_02437"/>
<comment type="pathway">
    <text evidence="1">Cofactor biosynthesis; adenosylcobalamin biosynthesis.</text>
</comment>
<dbReference type="OrthoDB" id="5183775at2"/>
<evidence type="ECO:0000256" key="2">
    <source>
        <dbReference type="ARBA" id="ARBA00022573"/>
    </source>
</evidence>
<dbReference type="GO" id="GO:0016994">
    <property type="term" value="F:precorrin-6A reductase activity"/>
    <property type="evidence" value="ECO:0007669"/>
    <property type="project" value="UniProtKB-EC"/>
</dbReference>
<sequence>MDVLVLGGTGRARRLAQELVDRRIDVVTSLAGVTASRSPVPGAVRVGGFGGVEGLSAFLRENRVRAVVDATHPFAGTMSDHAARAAAQVGLPLLRLKAPSWRGLDDARNWTWVAGHQDAAQAAREAGGRVLLTVGRQPVPHYLAALADRSVIARCIDAPDVRLPLSWTVLRDRGPFGLEAERALLAGVDVLVSKDSGGSEPDPKLVAAGELGTAVVMISRPPAPAYGEEVPEVAEALDRLVAAIV</sequence>
<dbReference type="AlphaFoldDB" id="A0A344UWC7"/>
<dbReference type="GO" id="GO:0009236">
    <property type="term" value="P:cobalamin biosynthetic process"/>
    <property type="evidence" value="ECO:0007669"/>
    <property type="project" value="UniProtKB-UniPathway"/>
</dbReference>
<keyword evidence="3 4" id="KW-0560">Oxidoreductase</keyword>
<gene>
    <name evidence="4" type="primary">cobK</name>
    <name evidence="4" type="ORF">JS278_02437</name>
</gene>
<dbReference type="InterPro" id="IPR003723">
    <property type="entry name" value="Precorrin-6x_reduct"/>
</dbReference>